<dbReference type="EMBL" id="CAJVPU010008567">
    <property type="protein sequence ID" value="CAG8585403.1"/>
    <property type="molecule type" value="Genomic_DNA"/>
</dbReference>
<evidence type="ECO:0000313" key="1">
    <source>
        <dbReference type="EMBL" id="CAG8585403.1"/>
    </source>
</evidence>
<proteinExistence type="predicted"/>
<dbReference type="Proteomes" id="UP000789702">
    <property type="component" value="Unassembled WGS sequence"/>
</dbReference>
<keyword evidence="2" id="KW-1185">Reference proteome</keyword>
<feature type="non-terminal residue" evidence="1">
    <location>
        <position position="71"/>
    </location>
</feature>
<protein>
    <submittedName>
        <fullName evidence="1">711_t:CDS:1</fullName>
    </submittedName>
</protein>
<evidence type="ECO:0000313" key="2">
    <source>
        <dbReference type="Proteomes" id="UP000789702"/>
    </source>
</evidence>
<reference evidence="1" key="1">
    <citation type="submission" date="2021-06" db="EMBL/GenBank/DDBJ databases">
        <authorList>
            <person name="Kallberg Y."/>
            <person name="Tangrot J."/>
            <person name="Rosling A."/>
        </authorList>
    </citation>
    <scope>NUCLEOTIDE SEQUENCE</scope>
    <source>
        <strain evidence="1">IL203A</strain>
    </source>
</reference>
<name>A0ACA9MF19_9GLOM</name>
<sequence length="71" mass="8056">MLYTNLKGQKWPEHQFTEARKALNDMIDSPLITLQNSQVVHNKRCPSGAQNQQPTSSTTRDPSGFELIDNK</sequence>
<gene>
    <name evidence="1" type="ORF">DHETER_LOCUS6643</name>
</gene>
<comment type="caution">
    <text evidence="1">The sequence shown here is derived from an EMBL/GenBank/DDBJ whole genome shotgun (WGS) entry which is preliminary data.</text>
</comment>
<organism evidence="1 2">
    <name type="scientific">Dentiscutata heterogama</name>
    <dbReference type="NCBI Taxonomy" id="1316150"/>
    <lineage>
        <taxon>Eukaryota</taxon>
        <taxon>Fungi</taxon>
        <taxon>Fungi incertae sedis</taxon>
        <taxon>Mucoromycota</taxon>
        <taxon>Glomeromycotina</taxon>
        <taxon>Glomeromycetes</taxon>
        <taxon>Diversisporales</taxon>
        <taxon>Gigasporaceae</taxon>
        <taxon>Dentiscutata</taxon>
    </lineage>
</organism>
<accession>A0ACA9MF19</accession>